<evidence type="ECO:0000313" key="9">
    <source>
        <dbReference type="EMBL" id="MEZ7195602.1"/>
    </source>
</evidence>
<organism evidence="9 10">
    <name type="scientific">Pseudodesulfovibrio karagichevae</name>
    <dbReference type="NCBI Taxonomy" id="3239305"/>
    <lineage>
        <taxon>Bacteria</taxon>
        <taxon>Pseudomonadati</taxon>
        <taxon>Thermodesulfobacteriota</taxon>
        <taxon>Desulfovibrionia</taxon>
        <taxon>Desulfovibrionales</taxon>
        <taxon>Desulfovibrionaceae</taxon>
    </lineage>
</organism>
<evidence type="ECO:0000256" key="4">
    <source>
        <dbReference type="ARBA" id="ARBA00022679"/>
    </source>
</evidence>
<dbReference type="Pfam" id="PF02518">
    <property type="entry name" value="HATPase_c"/>
    <property type="match status" value="1"/>
</dbReference>
<gene>
    <name evidence="9" type="ORF">AB6M95_02490</name>
</gene>
<dbReference type="SUPFAM" id="SSF55874">
    <property type="entry name" value="ATPase domain of HSP90 chaperone/DNA topoisomerase II/histidine kinase"/>
    <property type="match status" value="1"/>
</dbReference>
<dbReference type="InterPro" id="IPR022357">
    <property type="entry name" value="MIP_CS"/>
</dbReference>
<protein>
    <recommendedName>
        <fullName evidence="2">histidine kinase</fullName>
        <ecNumber evidence="2">2.7.13.3</ecNumber>
    </recommendedName>
</protein>
<evidence type="ECO:0000313" key="10">
    <source>
        <dbReference type="Proteomes" id="UP001568698"/>
    </source>
</evidence>
<feature type="domain" description="Histidine kinase" evidence="8">
    <location>
        <begin position="196"/>
        <end position="388"/>
    </location>
</feature>
<dbReference type="InterPro" id="IPR011495">
    <property type="entry name" value="Sig_transdc_His_kin_sub2_dim/P"/>
</dbReference>
<accession>A0ABV4JY12</accession>
<dbReference type="Pfam" id="PF01590">
    <property type="entry name" value="GAF"/>
    <property type="match status" value="1"/>
</dbReference>
<dbReference type="InterPro" id="IPR003018">
    <property type="entry name" value="GAF"/>
</dbReference>
<dbReference type="PROSITE" id="PS50109">
    <property type="entry name" value="HIS_KIN"/>
    <property type="match status" value="1"/>
</dbReference>
<evidence type="ECO:0000256" key="3">
    <source>
        <dbReference type="ARBA" id="ARBA00022553"/>
    </source>
</evidence>
<dbReference type="Proteomes" id="UP001568698">
    <property type="component" value="Unassembled WGS sequence"/>
</dbReference>
<evidence type="ECO:0000256" key="5">
    <source>
        <dbReference type="ARBA" id="ARBA00022741"/>
    </source>
</evidence>
<dbReference type="InterPro" id="IPR036890">
    <property type="entry name" value="HATPase_C_sf"/>
</dbReference>
<keyword evidence="10" id="KW-1185">Reference proteome</keyword>
<keyword evidence="7" id="KW-0067">ATP-binding</keyword>
<comment type="caution">
    <text evidence="9">The sequence shown here is derived from an EMBL/GenBank/DDBJ whole genome shotgun (WGS) entry which is preliminary data.</text>
</comment>
<keyword evidence="4" id="KW-0808">Transferase</keyword>
<comment type="catalytic activity">
    <reaction evidence="1">
        <text>ATP + protein L-histidine = ADP + protein N-phospho-L-histidine.</text>
        <dbReference type="EC" id="2.7.13.3"/>
    </reaction>
</comment>
<dbReference type="SUPFAM" id="SSF55781">
    <property type="entry name" value="GAF domain-like"/>
    <property type="match status" value="1"/>
</dbReference>
<dbReference type="SMART" id="SM00065">
    <property type="entry name" value="GAF"/>
    <property type="match status" value="1"/>
</dbReference>
<dbReference type="Pfam" id="PF07568">
    <property type="entry name" value="HisKA_2"/>
    <property type="match status" value="1"/>
</dbReference>
<dbReference type="InterPro" id="IPR005467">
    <property type="entry name" value="His_kinase_dom"/>
</dbReference>
<name>A0ABV4JY12_9BACT</name>
<evidence type="ECO:0000256" key="1">
    <source>
        <dbReference type="ARBA" id="ARBA00000085"/>
    </source>
</evidence>
<dbReference type="GO" id="GO:0016301">
    <property type="term" value="F:kinase activity"/>
    <property type="evidence" value="ECO:0007669"/>
    <property type="project" value="UniProtKB-KW"/>
</dbReference>
<dbReference type="Gene3D" id="3.30.450.40">
    <property type="match status" value="1"/>
</dbReference>
<reference evidence="9 10" key="1">
    <citation type="submission" date="2024-08" db="EMBL/GenBank/DDBJ databases">
        <title>Sulfate-reducing bacteria isolated from formation water of the oil field in Kazakhstan and description of Pseudodesulfovibrio sp.</title>
        <authorList>
            <person name="Bidzhieva S.K."/>
            <person name="Tourova T.P."/>
            <person name="Grouzdev D.S."/>
            <person name="Beletsky A.V."/>
            <person name="Sokolova D.S."/>
            <person name="Samigullina S.R."/>
            <person name="Poltaraus A.B."/>
            <person name="Avtukh A.N."/>
            <person name="Tereshina V.M."/>
            <person name="Zhaparov N.S."/>
            <person name="Mardanov A.V."/>
            <person name="Nazina T.N."/>
        </authorList>
    </citation>
    <scope>NUCLEOTIDE SEQUENCE [LARGE SCALE GENOMIC DNA]</scope>
    <source>
        <strain evidence="9 10">9FUS</strain>
    </source>
</reference>
<dbReference type="EC" id="2.7.13.3" evidence="2"/>
<sequence>MVKDSGTGYVVSRLRRFDDKAVLVAASSRSKPELPAETMEKWQRLVNHAATALRQPHALITRLDQDTLYVFLHNETPDTTFIEHDKFPLGLGVYCETTMTGNTVNFVPDSLNDEAWKNNPSVEFSLISYIGVPIRWPDGELFGTLCALGDKPVAEDQALLDDIALFKSIAETDLQLQLEKQETTSHKRQFDTAISEVHHRVKNHLNILCSLIQLDLACDLTKDEFTAYQKKLTNQIRGVAELHTLLAYEGHKSVELSAYIGKMMENWLKAAPNQAIRLETSLEKLEIAGNKAVYFGMLLNELVTNSFTHAFGHAHPNPTITLSLEDMGDNFRFTYKDNGPGFQAQPRSCPAQSLGITMLYEITEDLGGKVTQEEGPGTSFVFVLPKHL</sequence>
<dbReference type="PROSITE" id="PS00221">
    <property type="entry name" value="MIP"/>
    <property type="match status" value="1"/>
</dbReference>
<evidence type="ECO:0000256" key="2">
    <source>
        <dbReference type="ARBA" id="ARBA00012438"/>
    </source>
</evidence>
<keyword evidence="6 9" id="KW-0418">Kinase</keyword>
<dbReference type="PANTHER" id="PTHR41523:SF7">
    <property type="entry name" value="HISTIDINE KINASE"/>
    <property type="match status" value="1"/>
</dbReference>
<dbReference type="EMBL" id="JBGLYH010000004">
    <property type="protein sequence ID" value="MEZ7195602.1"/>
    <property type="molecule type" value="Genomic_DNA"/>
</dbReference>
<evidence type="ECO:0000256" key="6">
    <source>
        <dbReference type="ARBA" id="ARBA00022777"/>
    </source>
</evidence>
<dbReference type="PANTHER" id="PTHR41523">
    <property type="entry name" value="TWO-COMPONENT SYSTEM SENSOR PROTEIN"/>
    <property type="match status" value="1"/>
</dbReference>
<dbReference type="Gene3D" id="3.30.565.10">
    <property type="entry name" value="Histidine kinase-like ATPase, C-terminal domain"/>
    <property type="match status" value="1"/>
</dbReference>
<dbReference type="InterPro" id="IPR029016">
    <property type="entry name" value="GAF-like_dom_sf"/>
</dbReference>
<dbReference type="SMART" id="SM00387">
    <property type="entry name" value="HATPase_c"/>
    <property type="match status" value="1"/>
</dbReference>
<evidence type="ECO:0000259" key="8">
    <source>
        <dbReference type="PROSITE" id="PS50109"/>
    </source>
</evidence>
<dbReference type="InterPro" id="IPR003594">
    <property type="entry name" value="HATPase_dom"/>
</dbReference>
<keyword evidence="3" id="KW-0597">Phosphoprotein</keyword>
<dbReference type="RefSeq" id="WP_371385151.1">
    <property type="nucleotide sequence ID" value="NZ_JBGLYH010000004.1"/>
</dbReference>
<keyword evidence="5" id="KW-0547">Nucleotide-binding</keyword>
<proteinExistence type="predicted"/>
<evidence type="ECO:0000256" key="7">
    <source>
        <dbReference type="ARBA" id="ARBA00022840"/>
    </source>
</evidence>